<dbReference type="CDD" id="cd21631">
    <property type="entry name" value="RHH_CopG_NikR-like"/>
    <property type="match status" value="1"/>
</dbReference>
<reference evidence="2 3" key="1">
    <citation type="journal article" date="2000" name="Arch. Microbiol.">
        <title>Rhodobaca bogoriensis gen. nov. and sp. nov., an alkaliphilic purple nonsulfur bacterium from African Rift Valley soda lakes.</title>
        <authorList>
            <person name="Milford A.D."/>
            <person name="Achenbach L.A."/>
            <person name="Jung D.O."/>
            <person name="Madigan M.T."/>
        </authorList>
    </citation>
    <scope>NUCLEOTIDE SEQUENCE [LARGE SCALE GENOMIC DNA]</scope>
    <source>
        <strain evidence="2 3">2376</strain>
    </source>
</reference>
<dbReference type="Gene3D" id="1.10.1220.10">
    <property type="entry name" value="Met repressor-like"/>
    <property type="match status" value="1"/>
</dbReference>
<protein>
    <submittedName>
        <fullName evidence="2">CopG family transcriptional regulator</fullName>
    </submittedName>
</protein>
<dbReference type="Pfam" id="PF01402">
    <property type="entry name" value="RHH_1"/>
    <property type="match status" value="1"/>
</dbReference>
<name>A0A7Z0KZL9_9RHOB</name>
<dbReference type="InterPro" id="IPR013321">
    <property type="entry name" value="Arc_rbn_hlx_hlx"/>
</dbReference>
<dbReference type="RefSeq" id="WP_179907201.1">
    <property type="nucleotide sequence ID" value="NZ_JACBXS010000044.1"/>
</dbReference>
<sequence length="68" mass="7689">MSDRPRKSTRLTVSLEEQDYGALADLAVARDVSLSWLIRQAVRQFIERAQSADNKGEDTLHARTSKND</sequence>
<comment type="caution">
    <text evidence="2">The sequence shown here is derived from an EMBL/GenBank/DDBJ whole genome shotgun (WGS) entry which is preliminary data.</text>
</comment>
<organism evidence="2 3">
    <name type="scientific">Rhabdonatronobacter sediminivivens</name>
    <dbReference type="NCBI Taxonomy" id="2743469"/>
    <lineage>
        <taxon>Bacteria</taxon>
        <taxon>Pseudomonadati</taxon>
        <taxon>Pseudomonadota</taxon>
        <taxon>Alphaproteobacteria</taxon>
        <taxon>Rhodobacterales</taxon>
        <taxon>Paracoccaceae</taxon>
        <taxon>Rhabdonatronobacter</taxon>
    </lineage>
</organism>
<dbReference type="AlphaFoldDB" id="A0A7Z0KZL9"/>
<accession>A0A7Z0KZL9</accession>
<evidence type="ECO:0000313" key="3">
    <source>
        <dbReference type="Proteomes" id="UP000529417"/>
    </source>
</evidence>
<evidence type="ECO:0000313" key="2">
    <source>
        <dbReference type="EMBL" id="NYS26405.1"/>
    </source>
</evidence>
<gene>
    <name evidence="2" type="ORF">HUK65_15570</name>
</gene>
<dbReference type="SUPFAM" id="SSF47598">
    <property type="entry name" value="Ribbon-helix-helix"/>
    <property type="match status" value="1"/>
</dbReference>
<dbReference type="EMBL" id="JACBXS010000044">
    <property type="protein sequence ID" value="NYS26405.1"/>
    <property type="molecule type" value="Genomic_DNA"/>
</dbReference>
<evidence type="ECO:0000259" key="1">
    <source>
        <dbReference type="Pfam" id="PF01402"/>
    </source>
</evidence>
<dbReference type="InterPro" id="IPR010985">
    <property type="entry name" value="Ribbon_hlx_hlx"/>
</dbReference>
<feature type="domain" description="Ribbon-helix-helix protein CopG" evidence="1">
    <location>
        <begin position="10"/>
        <end position="48"/>
    </location>
</feature>
<dbReference type="Proteomes" id="UP000529417">
    <property type="component" value="Unassembled WGS sequence"/>
</dbReference>
<proteinExistence type="predicted"/>
<keyword evidence="3" id="KW-1185">Reference proteome</keyword>
<dbReference type="GO" id="GO:0006355">
    <property type="term" value="P:regulation of DNA-templated transcription"/>
    <property type="evidence" value="ECO:0007669"/>
    <property type="project" value="InterPro"/>
</dbReference>
<dbReference type="InterPro" id="IPR002145">
    <property type="entry name" value="CopG"/>
</dbReference>